<evidence type="ECO:0000313" key="2">
    <source>
        <dbReference type="EMBL" id="KAK7934018.1"/>
    </source>
</evidence>
<comment type="caution">
    <text evidence="2">The sequence shown here is derived from an EMBL/GenBank/DDBJ whole genome shotgun (WGS) entry which is preliminary data.</text>
</comment>
<gene>
    <name evidence="2" type="ORF">WMY93_004914</name>
</gene>
<proteinExistence type="predicted"/>
<keyword evidence="3" id="KW-1185">Reference proteome</keyword>
<dbReference type="AlphaFoldDB" id="A0AAW0Q122"/>
<sequence>MLPPLDPQREQDLYRSLEAEFLENTRQVKSGAKGGTRTHLGPTSDITDSAYSSSNSSSSSLNVGSKAGSLPDLKESRRTQRPLPVDDPLTLLTGQCSGASVMEQWAGRGLKRLPAISSSSLDRERSADTSSHLQSQVPLQVLCGTLNGAGGSAGASELNHQRHFPHEENGSADLQRPGDCPLPLTLPLSEEFPDSSSESSSMCFSLSESPPAGPHPSGLLNGGTESSSKDLHKHKLRTRVRPRTDPGLPTVPPESPPQSSTGPPVTPQSALDPPVTPRSASDPPVTPRSASDPPVTPRSALDPPVTLRSASGPPVTHPLYPRRTSLL</sequence>
<feature type="compositionally biased region" description="Polar residues" evidence="1">
    <location>
        <begin position="257"/>
        <end position="269"/>
    </location>
</feature>
<name>A0AAW0Q122_9GOBI</name>
<feature type="region of interest" description="Disordered" evidence="1">
    <location>
        <begin position="165"/>
        <end position="327"/>
    </location>
</feature>
<reference evidence="3" key="1">
    <citation type="submission" date="2024-04" db="EMBL/GenBank/DDBJ databases">
        <title>Salinicola lusitanus LLJ914,a marine bacterium isolated from the Okinawa Trough.</title>
        <authorList>
            <person name="Li J."/>
        </authorList>
    </citation>
    <scope>NUCLEOTIDE SEQUENCE [LARGE SCALE GENOMIC DNA]</scope>
</reference>
<dbReference type="Proteomes" id="UP001460270">
    <property type="component" value="Unassembled WGS sequence"/>
</dbReference>
<evidence type="ECO:0000256" key="1">
    <source>
        <dbReference type="SAM" id="MobiDB-lite"/>
    </source>
</evidence>
<feature type="compositionally biased region" description="Basic residues" evidence="1">
    <location>
        <begin position="231"/>
        <end position="241"/>
    </location>
</feature>
<organism evidence="2 3">
    <name type="scientific">Mugilogobius chulae</name>
    <name type="common">yellowstripe goby</name>
    <dbReference type="NCBI Taxonomy" id="88201"/>
    <lineage>
        <taxon>Eukaryota</taxon>
        <taxon>Metazoa</taxon>
        <taxon>Chordata</taxon>
        <taxon>Craniata</taxon>
        <taxon>Vertebrata</taxon>
        <taxon>Euteleostomi</taxon>
        <taxon>Actinopterygii</taxon>
        <taxon>Neopterygii</taxon>
        <taxon>Teleostei</taxon>
        <taxon>Neoteleostei</taxon>
        <taxon>Acanthomorphata</taxon>
        <taxon>Gobiaria</taxon>
        <taxon>Gobiiformes</taxon>
        <taxon>Gobioidei</taxon>
        <taxon>Gobiidae</taxon>
        <taxon>Gobionellinae</taxon>
        <taxon>Mugilogobius</taxon>
    </lineage>
</organism>
<protein>
    <submittedName>
        <fullName evidence="2">Uncharacterized protein</fullName>
    </submittedName>
</protein>
<feature type="region of interest" description="Disordered" evidence="1">
    <location>
        <begin position="25"/>
        <end position="90"/>
    </location>
</feature>
<feature type="compositionally biased region" description="Low complexity" evidence="1">
    <location>
        <begin position="43"/>
        <end position="69"/>
    </location>
</feature>
<dbReference type="EMBL" id="JBBPFD010000003">
    <property type="protein sequence ID" value="KAK7934018.1"/>
    <property type="molecule type" value="Genomic_DNA"/>
</dbReference>
<feature type="compositionally biased region" description="Low complexity" evidence="1">
    <location>
        <begin position="186"/>
        <end position="210"/>
    </location>
</feature>
<evidence type="ECO:0000313" key="3">
    <source>
        <dbReference type="Proteomes" id="UP001460270"/>
    </source>
</evidence>
<accession>A0AAW0Q122</accession>